<feature type="non-terminal residue" evidence="1">
    <location>
        <position position="1"/>
    </location>
</feature>
<evidence type="ECO:0000313" key="2">
    <source>
        <dbReference type="Proteomes" id="UP001178507"/>
    </source>
</evidence>
<protein>
    <submittedName>
        <fullName evidence="1">Uncharacterized protein</fullName>
    </submittedName>
</protein>
<dbReference type="AlphaFoldDB" id="A0AA36IX77"/>
<name>A0AA36IX77_9DINO</name>
<comment type="caution">
    <text evidence="1">The sequence shown here is derived from an EMBL/GenBank/DDBJ whole genome shotgun (WGS) entry which is preliminary data.</text>
</comment>
<evidence type="ECO:0000313" key="1">
    <source>
        <dbReference type="EMBL" id="CAJ1395291.1"/>
    </source>
</evidence>
<proteinExistence type="predicted"/>
<reference evidence="1" key="1">
    <citation type="submission" date="2023-08" db="EMBL/GenBank/DDBJ databases">
        <authorList>
            <person name="Chen Y."/>
            <person name="Shah S."/>
            <person name="Dougan E. K."/>
            <person name="Thang M."/>
            <person name="Chan C."/>
        </authorList>
    </citation>
    <scope>NUCLEOTIDE SEQUENCE</scope>
</reference>
<gene>
    <name evidence="1" type="ORF">EVOR1521_LOCUS19748</name>
</gene>
<sequence length="255" mass="27447">MAYFWNVLREEINGTLEDFREKGAWGAFKDASLDAVDLIQDAGSGALVDSTAQLLALERPTLRRPPGLPLPQHGDEVPISLSNGQPCVMGKVHGVDSISDPPRARVMRMDTGEELLVDILSVDDTPKKPLPWVMDEFGRAVGEVREKGAGVLKDGVLDTVDIVKEGAVVAFNGAQHLGRKGFAALAGNEQTPVEPLAPFCPSLEQMYGDPYGDNDVTPEKKVSAVPKLNLPAAMPEPIVISLSPRPAHQNEEVID</sequence>
<keyword evidence="2" id="KW-1185">Reference proteome</keyword>
<organism evidence="1 2">
    <name type="scientific">Effrenium voratum</name>
    <dbReference type="NCBI Taxonomy" id="2562239"/>
    <lineage>
        <taxon>Eukaryota</taxon>
        <taxon>Sar</taxon>
        <taxon>Alveolata</taxon>
        <taxon>Dinophyceae</taxon>
        <taxon>Suessiales</taxon>
        <taxon>Symbiodiniaceae</taxon>
        <taxon>Effrenium</taxon>
    </lineage>
</organism>
<dbReference type="Proteomes" id="UP001178507">
    <property type="component" value="Unassembled WGS sequence"/>
</dbReference>
<accession>A0AA36IX77</accession>
<dbReference type="EMBL" id="CAUJNA010003113">
    <property type="protein sequence ID" value="CAJ1395291.1"/>
    <property type="molecule type" value="Genomic_DNA"/>
</dbReference>